<organism evidence="4 5">
    <name type="scientific">Streptomyces chryseus</name>
    <dbReference type="NCBI Taxonomy" id="68186"/>
    <lineage>
        <taxon>Bacteria</taxon>
        <taxon>Bacillati</taxon>
        <taxon>Actinomycetota</taxon>
        <taxon>Actinomycetes</taxon>
        <taxon>Kitasatosporales</taxon>
        <taxon>Streptomycetaceae</taxon>
        <taxon>Streptomyces</taxon>
    </lineage>
</organism>
<dbReference type="Pfam" id="PF13581">
    <property type="entry name" value="HATPase_c_2"/>
    <property type="match status" value="1"/>
</dbReference>
<dbReference type="InterPro" id="IPR036890">
    <property type="entry name" value="HATPase_C_sf"/>
</dbReference>
<dbReference type="Gene3D" id="3.30.565.10">
    <property type="entry name" value="Histidine kinase-like ATPase, C-terminal domain"/>
    <property type="match status" value="1"/>
</dbReference>
<dbReference type="CDD" id="cd16936">
    <property type="entry name" value="HATPase_RsbW-like"/>
    <property type="match status" value="1"/>
</dbReference>
<dbReference type="InterPro" id="IPR003594">
    <property type="entry name" value="HATPase_dom"/>
</dbReference>
<feature type="region of interest" description="Disordered" evidence="2">
    <location>
        <begin position="151"/>
        <end position="204"/>
    </location>
</feature>
<keyword evidence="1" id="KW-0418">Kinase</keyword>
<evidence type="ECO:0000256" key="1">
    <source>
        <dbReference type="ARBA" id="ARBA00022527"/>
    </source>
</evidence>
<keyword evidence="1" id="KW-0808">Transferase</keyword>
<evidence type="ECO:0000259" key="3">
    <source>
        <dbReference type="Pfam" id="PF13581"/>
    </source>
</evidence>
<dbReference type="InterPro" id="IPR050267">
    <property type="entry name" value="Anti-sigma-factor_SerPK"/>
</dbReference>
<name>A0ABQ3DPZ7_9ACTN</name>
<accession>A0ABQ3DPZ7</accession>
<protein>
    <recommendedName>
        <fullName evidence="3">Histidine kinase/HSP90-like ATPase domain-containing protein</fullName>
    </recommendedName>
</protein>
<evidence type="ECO:0000313" key="4">
    <source>
        <dbReference type="EMBL" id="GHB10041.1"/>
    </source>
</evidence>
<feature type="compositionally biased region" description="Low complexity" evidence="2">
    <location>
        <begin position="166"/>
        <end position="175"/>
    </location>
</feature>
<evidence type="ECO:0000313" key="5">
    <source>
        <dbReference type="Proteomes" id="UP000599437"/>
    </source>
</evidence>
<keyword evidence="5" id="KW-1185">Reference proteome</keyword>
<dbReference type="SUPFAM" id="SSF55874">
    <property type="entry name" value="ATPase domain of HSP90 chaperone/DNA topoisomerase II/histidine kinase"/>
    <property type="match status" value="1"/>
</dbReference>
<dbReference type="PANTHER" id="PTHR35526:SF3">
    <property type="entry name" value="ANTI-SIGMA-F FACTOR RSBW"/>
    <property type="match status" value="1"/>
</dbReference>
<dbReference type="EMBL" id="BMVO01000011">
    <property type="protein sequence ID" value="GHB10041.1"/>
    <property type="molecule type" value="Genomic_DNA"/>
</dbReference>
<dbReference type="RefSeq" id="WP_138895285.1">
    <property type="nucleotide sequence ID" value="NZ_BMVO01000011.1"/>
</dbReference>
<evidence type="ECO:0000256" key="2">
    <source>
        <dbReference type="SAM" id="MobiDB-lite"/>
    </source>
</evidence>
<dbReference type="PANTHER" id="PTHR35526">
    <property type="entry name" value="ANTI-SIGMA-F FACTOR RSBW-RELATED"/>
    <property type="match status" value="1"/>
</dbReference>
<dbReference type="Proteomes" id="UP000599437">
    <property type="component" value="Unassembled WGS sequence"/>
</dbReference>
<proteinExistence type="predicted"/>
<keyword evidence="1" id="KW-0723">Serine/threonine-protein kinase</keyword>
<feature type="domain" description="Histidine kinase/HSP90-like ATPase" evidence="3">
    <location>
        <begin position="14"/>
        <end position="120"/>
    </location>
</feature>
<comment type="caution">
    <text evidence="4">The sequence shown here is derived from an EMBL/GenBank/DDBJ whole genome shotgun (WGS) entry which is preliminary data.</text>
</comment>
<sequence>MAAHHQLAFPVAQTAAAAQEARHRVVAAVRAWDIQLGEDELDGIELVAAELVANAVLHATSGPITVGVHRKGAALVVEVHDTAKAQPEAGPVDVNAESGRGLQLVSALADRHGTDLTRTGKRCWAEFDVPSGAVEQRADRDSRRGLHLISCSPRRPETKAARRSRSPSVRQPSPRTQATEGYRAVTEWRAGRHKERQQANSSTE</sequence>
<reference evidence="5" key="1">
    <citation type="journal article" date="2019" name="Int. J. Syst. Evol. Microbiol.">
        <title>The Global Catalogue of Microorganisms (GCM) 10K type strain sequencing project: providing services to taxonomists for standard genome sequencing and annotation.</title>
        <authorList>
            <consortium name="The Broad Institute Genomics Platform"/>
            <consortium name="The Broad Institute Genome Sequencing Center for Infectious Disease"/>
            <person name="Wu L."/>
            <person name="Ma J."/>
        </authorList>
    </citation>
    <scope>NUCLEOTIDE SEQUENCE [LARGE SCALE GENOMIC DNA]</scope>
    <source>
        <strain evidence="5">JCM 4737</strain>
    </source>
</reference>
<gene>
    <name evidence="4" type="ORF">GCM10010346_36480</name>
</gene>